<dbReference type="EC" id="3.1.3.-" evidence="2"/>
<evidence type="ECO:0000313" key="2">
    <source>
        <dbReference type="EMBL" id="WIV60710.1"/>
    </source>
</evidence>
<organism evidence="2 3">
    <name type="scientific">Amycolatopsis nalaikhensis</name>
    <dbReference type="NCBI Taxonomy" id="715472"/>
    <lineage>
        <taxon>Bacteria</taxon>
        <taxon>Bacillati</taxon>
        <taxon>Actinomycetota</taxon>
        <taxon>Actinomycetes</taxon>
        <taxon>Pseudonocardiales</taxon>
        <taxon>Pseudonocardiaceae</taxon>
        <taxon>Amycolatopsis</taxon>
    </lineage>
</organism>
<name>A0ABY8XYD0_9PSEU</name>
<dbReference type="CDD" id="cd07067">
    <property type="entry name" value="HP_PGM_like"/>
    <property type="match status" value="1"/>
</dbReference>
<protein>
    <submittedName>
        <fullName evidence="2">Histidine phosphatase family protein</fullName>
        <ecNumber evidence="2">3.1.3.-</ecNumber>
    </submittedName>
</protein>
<proteinExistence type="predicted"/>
<dbReference type="EMBL" id="CP127173">
    <property type="protein sequence ID" value="WIV60710.1"/>
    <property type="molecule type" value="Genomic_DNA"/>
</dbReference>
<dbReference type="Gene3D" id="3.40.50.1240">
    <property type="entry name" value="Phosphoglycerate mutase-like"/>
    <property type="match status" value="1"/>
</dbReference>
<dbReference type="InterPro" id="IPR013078">
    <property type="entry name" value="His_Pase_superF_clade-1"/>
</dbReference>
<keyword evidence="1 2" id="KW-0378">Hydrolase</keyword>
<dbReference type="PANTHER" id="PTHR46517:SF1">
    <property type="entry name" value="FRUCTOSE-2,6-BISPHOSPHATASE TIGAR"/>
    <property type="match status" value="1"/>
</dbReference>
<dbReference type="Pfam" id="PF00300">
    <property type="entry name" value="His_Phos_1"/>
    <property type="match status" value="1"/>
</dbReference>
<evidence type="ECO:0000256" key="1">
    <source>
        <dbReference type="ARBA" id="ARBA00022801"/>
    </source>
</evidence>
<dbReference type="PANTHER" id="PTHR46517">
    <property type="entry name" value="FRUCTOSE-2,6-BISPHOSPHATASE TIGAR"/>
    <property type="match status" value="1"/>
</dbReference>
<keyword evidence="3" id="KW-1185">Reference proteome</keyword>
<accession>A0ABY8XYD0</accession>
<evidence type="ECO:0000313" key="3">
    <source>
        <dbReference type="Proteomes" id="UP001227101"/>
    </source>
</evidence>
<dbReference type="SUPFAM" id="SSF53254">
    <property type="entry name" value="Phosphoglycerate mutase-like"/>
    <property type="match status" value="1"/>
</dbReference>
<dbReference type="InterPro" id="IPR051695">
    <property type="entry name" value="Phosphoglycerate_Mutase"/>
</dbReference>
<dbReference type="Proteomes" id="UP001227101">
    <property type="component" value="Chromosome"/>
</dbReference>
<dbReference type="InterPro" id="IPR029033">
    <property type="entry name" value="His_PPase_superfam"/>
</dbReference>
<dbReference type="SMART" id="SM00855">
    <property type="entry name" value="PGAM"/>
    <property type="match status" value="1"/>
</dbReference>
<dbReference type="RefSeq" id="WP_285458319.1">
    <property type="nucleotide sequence ID" value="NZ_CP127173.1"/>
</dbReference>
<gene>
    <name evidence="2" type="ORF">QP939_19890</name>
</gene>
<sequence>MTARLMLIRHGKTHANAAGLLMGRTDSRLLPESLHHATALGEALTMAGPFAVYSSDQPRALTTAHRITHPHGRRPIQDPALRERDFGSYTLTAFADLARDPAWACVDTHYSARPPGGETLLDVEKRIFGRLLHLHDTLPPETTLVAVGHSTCWRLVESVLCGRRHDPLDEPIPPPLTVLEHPREALEALRDRL</sequence>
<reference evidence="2 3" key="1">
    <citation type="submission" date="2023-06" db="EMBL/GenBank/DDBJ databases">
        <authorList>
            <person name="Oyuntsetseg B."/>
            <person name="Kim S.B."/>
        </authorList>
    </citation>
    <scope>NUCLEOTIDE SEQUENCE [LARGE SCALE GENOMIC DNA]</scope>
    <source>
        <strain evidence="2 3">2-2</strain>
    </source>
</reference>
<dbReference type="GO" id="GO:0016787">
    <property type="term" value="F:hydrolase activity"/>
    <property type="evidence" value="ECO:0007669"/>
    <property type="project" value="UniProtKB-KW"/>
</dbReference>